<sequence length="108" mass="11755">MYPENDPQFHRIRSRAPRANASGAFSFTFHTQEHQMKLRVNQLSIAPPYVDLPGDLTGYAVTLDLSHSDAAHEATLGALISEIRSRGASRVVITGSPRELQGTHSSAA</sequence>
<organism evidence="1 2">
    <name type="scientific">Rhodococcus erythropolis (strain PR4 / NBRC 100887)</name>
    <dbReference type="NCBI Taxonomy" id="234621"/>
    <lineage>
        <taxon>Bacteria</taxon>
        <taxon>Bacillati</taxon>
        <taxon>Actinomycetota</taxon>
        <taxon>Actinomycetes</taxon>
        <taxon>Mycobacteriales</taxon>
        <taxon>Nocardiaceae</taxon>
        <taxon>Rhodococcus</taxon>
        <taxon>Rhodococcus erythropolis group</taxon>
    </lineage>
</organism>
<evidence type="ECO:0000313" key="2">
    <source>
        <dbReference type="Proteomes" id="UP000002204"/>
    </source>
</evidence>
<dbReference type="Proteomes" id="UP000002204">
    <property type="component" value="Chromosome"/>
</dbReference>
<dbReference type="KEGG" id="rer:RER_44220"/>
<name>C1A3E5_RHOE4</name>
<dbReference type="HOGENOM" id="CLU_174810_0_0_11"/>
<dbReference type="eggNOG" id="ENOG50321ZU">
    <property type="taxonomic scope" value="Bacteria"/>
</dbReference>
<protein>
    <submittedName>
        <fullName evidence="1">Uncharacterized protein</fullName>
    </submittedName>
</protein>
<dbReference type="AlphaFoldDB" id="C1A3E5"/>
<gene>
    <name evidence="1" type="ordered locus">RER_44220</name>
</gene>
<evidence type="ECO:0000313" key="1">
    <source>
        <dbReference type="EMBL" id="BAH35130.1"/>
    </source>
</evidence>
<proteinExistence type="predicted"/>
<reference evidence="2" key="1">
    <citation type="submission" date="2005-03" db="EMBL/GenBank/DDBJ databases">
        <title>Comparison of the complete genome sequences of Rhodococcus erythropolis PR4 and Rhodococcus opacus B4.</title>
        <authorList>
            <person name="Takarada H."/>
            <person name="Sekine M."/>
            <person name="Hosoyama A."/>
            <person name="Yamada R."/>
            <person name="Fujisawa T."/>
            <person name="Omata S."/>
            <person name="Shimizu A."/>
            <person name="Tsukatani N."/>
            <person name="Tanikawa S."/>
            <person name="Fujita N."/>
            <person name="Harayama S."/>
        </authorList>
    </citation>
    <scope>NUCLEOTIDE SEQUENCE [LARGE SCALE GENOMIC DNA]</scope>
    <source>
        <strain evidence="2">PR4 / NBRC 100887</strain>
    </source>
</reference>
<dbReference type="EMBL" id="AP008957">
    <property type="protein sequence ID" value="BAH35130.1"/>
    <property type="molecule type" value="Genomic_DNA"/>
</dbReference>
<accession>C1A3E5</accession>
<reference evidence="1 2" key="2">
    <citation type="journal article" date="2006" name="Environ. Microbiol.">
        <title>Sequence analysis of three plasmids harboured in Rhodococcus erythropolis strain PR4.</title>
        <authorList>
            <person name="Sekine M."/>
            <person name="Tanikawa S."/>
            <person name="Omata S."/>
            <person name="Saito M."/>
            <person name="Fujisawa T."/>
            <person name="Tsukatani N."/>
            <person name="Tajima T."/>
            <person name="Sekigawa T."/>
            <person name="Kosugi H."/>
            <person name="Matsuo Y."/>
            <person name="Nishiko R."/>
            <person name="Imamura K."/>
            <person name="Ito M."/>
            <person name="Narita H."/>
            <person name="Tago S."/>
            <person name="Fujita N."/>
            <person name="Harayama S."/>
        </authorList>
    </citation>
    <scope>NUCLEOTIDE SEQUENCE [LARGE SCALE GENOMIC DNA]</scope>
    <source>
        <strain evidence="2">PR4 / NBRC 100887</strain>
    </source>
</reference>